<dbReference type="PATRIC" id="fig|1166018.3.peg.696"/>
<evidence type="ECO:0000313" key="4">
    <source>
        <dbReference type="Proteomes" id="UP000011058"/>
    </source>
</evidence>
<dbReference type="OrthoDB" id="978236at2"/>
<keyword evidence="4" id="KW-1185">Reference proteome</keyword>
<name>I0K3J2_9BACT</name>
<dbReference type="eggNOG" id="ENOG5032Z4Z">
    <property type="taxonomic scope" value="Bacteria"/>
</dbReference>
<proteinExistence type="predicted"/>
<protein>
    <submittedName>
        <fullName evidence="3">Uncharacterized protein</fullName>
    </submittedName>
</protein>
<feature type="region of interest" description="Disordered" evidence="1">
    <location>
        <begin position="33"/>
        <end position="58"/>
    </location>
</feature>
<evidence type="ECO:0000256" key="2">
    <source>
        <dbReference type="SAM" id="SignalP"/>
    </source>
</evidence>
<dbReference type="RefSeq" id="WP_015329795.1">
    <property type="nucleotide sequence ID" value="NC_020054.1"/>
</dbReference>
<reference evidence="3 4" key="1">
    <citation type="journal article" date="2012" name="J. Bacteriol.">
        <title>Genome Sequence of Fibrella aestuarina BUZ 2T, a Filamentous Marine Bacterium.</title>
        <authorList>
            <person name="Filippini M."/>
            <person name="Qi W."/>
            <person name="Blom J."/>
            <person name="Goesmann A."/>
            <person name="Smits T.H."/>
            <person name="Bagheri H.C."/>
        </authorList>
    </citation>
    <scope>NUCLEOTIDE SEQUENCE [LARGE SCALE GENOMIC DNA]</scope>
    <source>
        <strain evidence="4">BUZ 2T</strain>
    </source>
</reference>
<dbReference type="KEGG" id="fae:FAES_0684"/>
<organism evidence="3 4">
    <name type="scientific">Fibrella aestuarina BUZ 2</name>
    <dbReference type="NCBI Taxonomy" id="1166018"/>
    <lineage>
        <taxon>Bacteria</taxon>
        <taxon>Pseudomonadati</taxon>
        <taxon>Bacteroidota</taxon>
        <taxon>Cytophagia</taxon>
        <taxon>Cytophagales</taxon>
        <taxon>Spirosomataceae</taxon>
        <taxon>Fibrella</taxon>
    </lineage>
</organism>
<feature type="chain" id="PRO_5003630128" evidence="2">
    <location>
        <begin position="28"/>
        <end position="288"/>
    </location>
</feature>
<feature type="signal peptide" evidence="2">
    <location>
        <begin position="1"/>
        <end position="27"/>
    </location>
</feature>
<feature type="compositionally biased region" description="Polar residues" evidence="1">
    <location>
        <begin position="44"/>
        <end position="58"/>
    </location>
</feature>
<sequence length="288" mass="31614">MPTPFRTSLLLVATALTFVASLTSLMAQSRKQGQSRKGRYTFQERVSSRFSTPSQGPAVTLATSATQPVAPVTAVSIMQRQTYLDGQQPALRQRNRVELSFHLLPTLTWNSVVGSGTSARFESPGASLQYSVGPSVDIYVRQNRYALSTGLWYTAKNVGFVHPASDGGGLSTYNLQYIQLPVTMKLISDNLIKTGRTYVQYGVIVDVKVAERALDKARNVFYQRNSSRNQFTPTDFGLLIAVGYERQISPTNSLIVSLQYQRSVINTTTLPELSSKNNLLALGAGLSF</sequence>
<dbReference type="EMBL" id="HE796683">
    <property type="protein sequence ID" value="CCG98695.1"/>
    <property type="molecule type" value="Genomic_DNA"/>
</dbReference>
<dbReference type="STRING" id="1166018.FAES_0684"/>
<evidence type="ECO:0000313" key="3">
    <source>
        <dbReference type="EMBL" id="CCG98695.1"/>
    </source>
</evidence>
<evidence type="ECO:0000256" key="1">
    <source>
        <dbReference type="SAM" id="MobiDB-lite"/>
    </source>
</evidence>
<accession>I0K3J2</accession>
<keyword evidence="2" id="KW-0732">Signal</keyword>
<dbReference type="Proteomes" id="UP000011058">
    <property type="component" value="Chromosome"/>
</dbReference>
<dbReference type="HOGENOM" id="CLU_965581_0_0_10"/>
<dbReference type="AlphaFoldDB" id="I0K3J2"/>
<gene>
    <name evidence="3" type="ORF">FAES_0684</name>
</gene>